<comment type="caution">
    <text evidence="2">The sequence shown here is derived from an EMBL/GenBank/DDBJ whole genome shotgun (WGS) entry which is preliminary data.</text>
</comment>
<evidence type="ECO:0000256" key="1">
    <source>
        <dbReference type="SAM" id="MobiDB-lite"/>
    </source>
</evidence>
<evidence type="ECO:0000313" key="2">
    <source>
        <dbReference type="EMBL" id="KAG8567623.1"/>
    </source>
</evidence>
<evidence type="ECO:0000313" key="3">
    <source>
        <dbReference type="Proteomes" id="UP000824782"/>
    </source>
</evidence>
<accession>A0AAV7B524</accession>
<dbReference type="Proteomes" id="UP000824782">
    <property type="component" value="Unassembled WGS sequence"/>
</dbReference>
<sequence length="115" mass="12703">LSKFSGVRSNPLTGRLLLEGRLWKDSSAQANQPKDSLLRILDSGPSLPPPHSDDLGPGHQAAWSELMESRQMNYHIGKDLQLSGCWRRSCRKGGQLDDGLWHPACYYMVLVSGAS</sequence>
<feature type="region of interest" description="Disordered" evidence="1">
    <location>
        <begin position="39"/>
        <end position="58"/>
    </location>
</feature>
<feature type="non-terminal residue" evidence="2">
    <location>
        <position position="1"/>
    </location>
</feature>
<reference evidence="2" key="1">
    <citation type="thesis" date="2020" institute="ProQuest LLC" country="789 East Eisenhower Parkway, Ann Arbor, MI, USA">
        <title>Comparative Genomics and Chromosome Evolution.</title>
        <authorList>
            <person name="Mudd A.B."/>
        </authorList>
    </citation>
    <scope>NUCLEOTIDE SEQUENCE</scope>
    <source>
        <strain evidence="2">237g6f4</strain>
        <tissue evidence="2">Blood</tissue>
    </source>
</reference>
<dbReference type="AlphaFoldDB" id="A0AAV7B524"/>
<dbReference type="EMBL" id="WNYA01000006">
    <property type="protein sequence ID" value="KAG8567623.1"/>
    <property type="molecule type" value="Genomic_DNA"/>
</dbReference>
<protein>
    <submittedName>
        <fullName evidence="2">Uncharacterized protein</fullName>
    </submittedName>
</protein>
<keyword evidence="3" id="KW-1185">Reference proteome</keyword>
<proteinExistence type="predicted"/>
<name>A0AAV7B524_ENGPU</name>
<gene>
    <name evidence="2" type="ORF">GDO81_013715</name>
</gene>
<organism evidence="2 3">
    <name type="scientific">Engystomops pustulosus</name>
    <name type="common">Tungara frog</name>
    <name type="synonym">Physalaemus pustulosus</name>
    <dbReference type="NCBI Taxonomy" id="76066"/>
    <lineage>
        <taxon>Eukaryota</taxon>
        <taxon>Metazoa</taxon>
        <taxon>Chordata</taxon>
        <taxon>Craniata</taxon>
        <taxon>Vertebrata</taxon>
        <taxon>Euteleostomi</taxon>
        <taxon>Amphibia</taxon>
        <taxon>Batrachia</taxon>
        <taxon>Anura</taxon>
        <taxon>Neobatrachia</taxon>
        <taxon>Hyloidea</taxon>
        <taxon>Leptodactylidae</taxon>
        <taxon>Leiuperinae</taxon>
        <taxon>Engystomops</taxon>
    </lineage>
</organism>